<accession>A0AAE6IKN9</accession>
<proteinExistence type="predicted"/>
<dbReference type="GeneID" id="61187393"/>
<organism evidence="2 3">
    <name type="scientific">Leuconostoc carnosum</name>
    <dbReference type="NCBI Taxonomy" id="1252"/>
    <lineage>
        <taxon>Bacteria</taxon>
        <taxon>Bacillati</taxon>
        <taxon>Bacillota</taxon>
        <taxon>Bacilli</taxon>
        <taxon>Lactobacillales</taxon>
        <taxon>Lactobacillaceae</taxon>
        <taxon>Leuconostoc</taxon>
    </lineage>
</organism>
<evidence type="ECO:0000313" key="3">
    <source>
        <dbReference type="Proteomes" id="UP000321332"/>
    </source>
</evidence>
<protein>
    <submittedName>
        <fullName evidence="2">DUF2185 domain-containing protein</fullName>
    </submittedName>
</protein>
<dbReference type="InterPro" id="IPR018689">
    <property type="entry name" value="Imm33_dom"/>
</dbReference>
<evidence type="ECO:0000259" key="1">
    <source>
        <dbReference type="Pfam" id="PF09951"/>
    </source>
</evidence>
<dbReference type="EMBL" id="CP042374">
    <property type="protein sequence ID" value="QEA33795.1"/>
    <property type="molecule type" value="Genomic_DNA"/>
</dbReference>
<dbReference type="OMA" id="WIYRELA"/>
<name>A0AAE6IKN9_LEUCA</name>
<feature type="domain" description="Immunity protein Imm33" evidence="1">
    <location>
        <begin position="12"/>
        <end position="96"/>
    </location>
</feature>
<dbReference type="Pfam" id="PF09951">
    <property type="entry name" value="Imm33"/>
    <property type="match status" value="1"/>
</dbReference>
<sequence length="130" mass="14624">MRSVFHQPEAVVLASKHLTDGSGSLRWVYRELAPTEQQDTGWFLFADNDNKAWNDDPKNFMPLVIDAALAIESSLSFILDMPYGTDLVLDDRSEIKGWLDPTTRTPVWLSDASIVPNFKVIDGEVIEISN</sequence>
<gene>
    <name evidence="2" type="ORF">FGL89_06495</name>
</gene>
<reference evidence="2 3" key="1">
    <citation type="submission" date="2019-06" db="EMBL/GenBank/DDBJ databases">
        <title>Genome analyses of bacteria isolated from kimchi.</title>
        <authorList>
            <person name="Lee S."/>
            <person name="Ahn S."/>
            <person name="Roh S."/>
        </authorList>
    </citation>
    <scope>NUCLEOTIDE SEQUENCE [LARGE SCALE GENOMIC DNA]</scope>
    <source>
        <strain evidence="2 3">CBA3620</strain>
    </source>
</reference>
<evidence type="ECO:0000313" key="2">
    <source>
        <dbReference type="EMBL" id="QEA33795.1"/>
    </source>
</evidence>
<dbReference type="RefSeq" id="WP_014974780.1">
    <property type="nucleotide sequence ID" value="NZ_CP042374.1"/>
</dbReference>
<dbReference type="AlphaFoldDB" id="A0AAE6IKN9"/>
<dbReference type="Proteomes" id="UP000321332">
    <property type="component" value="Chromosome"/>
</dbReference>